<sequence>MSEYASQTVAQLKEILKERNLSTDGKKAELVERLTESDKGQAAPQTGGELDEAADESSAPQTEDAAGSNEAEKAGDLTVIPPSEGKNEESSDAKAEEKPKPKVLTPEERKQLAVDLLTKKIQRAEKFGDEGAAEASRKDLARVEKFGVELGTALAREIGILDKNFNQGLKTHKFNKFNKNRNNNKRGFKNNKRGGFKNKFNNKRRD</sequence>
<dbReference type="Pfam" id="PF02037">
    <property type="entry name" value="SAP"/>
    <property type="match status" value="1"/>
</dbReference>
<dbReference type="InterPro" id="IPR052240">
    <property type="entry name" value="SAP_domain_ribonucleoprotein"/>
</dbReference>
<gene>
    <name evidence="5" type="ORF">HYPBUDRAFT_152123</name>
</gene>
<dbReference type="Proteomes" id="UP000095085">
    <property type="component" value="Unassembled WGS sequence"/>
</dbReference>
<protein>
    <recommendedName>
        <fullName evidence="4">SAP domain-containing protein</fullName>
    </recommendedName>
</protein>
<dbReference type="PANTHER" id="PTHR46551">
    <property type="entry name" value="SAP DOMAIN-CONTAINING RIBONUCLEOPROTEIN"/>
    <property type="match status" value="1"/>
</dbReference>
<dbReference type="Gene3D" id="1.10.720.30">
    <property type="entry name" value="SAP domain"/>
    <property type="match status" value="1"/>
</dbReference>
<dbReference type="OrthoDB" id="445357at2759"/>
<dbReference type="RefSeq" id="XP_020077877.1">
    <property type="nucleotide sequence ID" value="XM_020220849.1"/>
</dbReference>
<evidence type="ECO:0000256" key="3">
    <source>
        <dbReference type="SAM" id="MobiDB-lite"/>
    </source>
</evidence>
<feature type="region of interest" description="Disordered" evidence="3">
    <location>
        <begin position="175"/>
        <end position="206"/>
    </location>
</feature>
<keyword evidence="6" id="KW-1185">Reference proteome</keyword>
<evidence type="ECO:0000256" key="1">
    <source>
        <dbReference type="ARBA" id="ARBA00022553"/>
    </source>
</evidence>
<dbReference type="GO" id="GO:0016973">
    <property type="term" value="P:poly(A)+ mRNA export from nucleus"/>
    <property type="evidence" value="ECO:0007669"/>
    <property type="project" value="TreeGrafter"/>
</dbReference>
<feature type="region of interest" description="Disordered" evidence="3">
    <location>
        <begin position="18"/>
        <end position="110"/>
    </location>
</feature>
<dbReference type="SMART" id="SM00513">
    <property type="entry name" value="SAP"/>
    <property type="match status" value="1"/>
</dbReference>
<reference evidence="6" key="1">
    <citation type="submission" date="2016-05" db="EMBL/GenBank/DDBJ databases">
        <title>Comparative genomics of biotechnologically important yeasts.</title>
        <authorList>
            <consortium name="DOE Joint Genome Institute"/>
            <person name="Riley R."/>
            <person name="Haridas S."/>
            <person name="Wolfe K.H."/>
            <person name="Lopes M.R."/>
            <person name="Hittinger C.T."/>
            <person name="Goker M."/>
            <person name="Salamov A."/>
            <person name="Wisecaver J."/>
            <person name="Long T.M."/>
            <person name="Aerts A.L."/>
            <person name="Barry K."/>
            <person name="Choi C."/>
            <person name="Clum A."/>
            <person name="Coughlan A.Y."/>
            <person name="Deshpande S."/>
            <person name="Douglass A.P."/>
            <person name="Hanson S.J."/>
            <person name="Klenk H.-P."/>
            <person name="Labutti K."/>
            <person name="Lapidus A."/>
            <person name="Lindquist E."/>
            <person name="Lipzen A."/>
            <person name="Meier-Kolthoff J.P."/>
            <person name="Ohm R.A."/>
            <person name="Otillar R.P."/>
            <person name="Pangilinan J."/>
            <person name="Peng Y."/>
            <person name="Rokas A."/>
            <person name="Rosa C.A."/>
            <person name="Scheuner C."/>
            <person name="Sibirny A.A."/>
            <person name="Slot J.C."/>
            <person name="Stielow J.B."/>
            <person name="Sun H."/>
            <person name="Kurtzman C.P."/>
            <person name="Blackwell M."/>
            <person name="Grigoriev I.V."/>
            <person name="Jeffries T.W."/>
        </authorList>
    </citation>
    <scope>NUCLEOTIDE SEQUENCE [LARGE SCALE GENOMIC DNA]</scope>
    <source>
        <strain evidence="6">NRRL Y-1933</strain>
    </source>
</reference>
<accession>A0A1E4RNG3</accession>
<dbReference type="AlphaFoldDB" id="A0A1E4RNG3"/>
<dbReference type="GeneID" id="30995399"/>
<evidence type="ECO:0000259" key="4">
    <source>
        <dbReference type="PROSITE" id="PS50800"/>
    </source>
</evidence>
<proteinExistence type="inferred from homology"/>
<evidence type="ECO:0000313" key="5">
    <source>
        <dbReference type="EMBL" id="ODV68810.1"/>
    </source>
</evidence>
<keyword evidence="1" id="KW-0597">Phosphoprotein</keyword>
<dbReference type="GO" id="GO:0005634">
    <property type="term" value="C:nucleus"/>
    <property type="evidence" value="ECO:0007669"/>
    <property type="project" value="TreeGrafter"/>
</dbReference>
<evidence type="ECO:0000256" key="2">
    <source>
        <dbReference type="ARBA" id="ARBA00046328"/>
    </source>
</evidence>
<dbReference type="InterPro" id="IPR036361">
    <property type="entry name" value="SAP_dom_sf"/>
</dbReference>
<feature type="compositionally biased region" description="Basic and acidic residues" evidence="3">
    <location>
        <begin position="18"/>
        <end position="39"/>
    </location>
</feature>
<dbReference type="InterPro" id="IPR040746">
    <property type="entry name" value="THO1_MOS11_C"/>
</dbReference>
<dbReference type="PROSITE" id="PS50800">
    <property type="entry name" value="SAP"/>
    <property type="match status" value="1"/>
</dbReference>
<dbReference type="Pfam" id="PF18592">
    <property type="entry name" value="Tho1_MOS11_C"/>
    <property type="match status" value="1"/>
</dbReference>
<feature type="compositionally biased region" description="Basic and acidic residues" evidence="3">
    <location>
        <begin position="85"/>
        <end position="110"/>
    </location>
</feature>
<dbReference type="SUPFAM" id="SSF68906">
    <property type="entry name" value="SAP domain"/>
    <property type="match status" value="1"/>
</dbReference>
<organism evidence="5 6">
    <name type="scientific">Hyphopichia burtonii NRRL Y-1933</name>
    <dbReference type="NCBI Taxonomy" id="984485"/>
    <lineage>
        <taxon>Eukaryota</taxon>
        <taxon>Fungi</taxon>
        <taxon>Dikarya</taxon>
        <taxon>Ascomycota</taxon>
        <taxon>Saccharomycotina</taxon>
        <taxon>Pichiomycetes</taxon>
        <taxon>Debaryomycetaceae</taxon>
        <taxon>Hyphopichia</taxon>
    </lineage>
</organism>
<feature type="domain" description="SAP" evidence="4">
    <location>
        <begin position="4"/>
        <end position="38"/>
    </location>
</feature>
<name>A0A1E4RNG3_9ASCO</name>
<evidence type="ECO:0000313" key="6">
    <source>
        <dbReference type="Proteomes" id="UP000095085"/>
    </source>
</evidence>
<dbReference type="STRING" id="984485.A0A1E4RNG3"/>
<dbReference type="PANTHER" id="PTHR46551:SF1">
    <property type="entry name" value="SAP DOMAIN-CONTAINING RIBONUCLEOPROTEIN"/>
    <property type="match status" value="1"/>
</dbReference>
<comment type="similarity">
    <text evidence="2">Belongs to the SAP domain-containing ribonucleoprotein family.</text>
</comment>
<dbReference type="EMBL" id="KV454539">
    <property type="protein sequence ID" value="ODV68810.1"/>
    <property type="molecule type" value="Genomic_DNA"/>
</dbReference>
<dbReference type="InterPro" id="IPR003034">
    <property type="entry name" value="SAP_dom"/>
</dbReference>